<reference evidence="1 2" key="1">
    <citation type="submission" date="2014-04" db="EMBL/GenBank/DDBJ databases">
        <title>Genome evolution of avian class.</title>
        <authorList>
            <person name="Zhang G."/>
            <person name="Li C."/>
        </authorList>
    </citation>
    <scope>NUCLEOTIDE SEQUENCE [LARGE SCALE GENOMIC DNA]</scope>
    <source>
        <strain evidence="1">BGI_N324</strain>
    </source>
</reference>
<proteinExistence type="predicted"/>
<gene>
    <name evidence="1" type="ORF">N324_07857</name>
</gene>
<feature type="non-terminal residue" evidence="1">
    <location>
        <position position="1"/>
    </location>
</feature>
<feature type="non-terminal residue" evidence="1">
    <location>
        <position position="104"/>
    </location>
</feature>
<dbReference type="Proteomes" id="UP000053330">
    <property type="component" value="Unassembled WGS sequence"/>
</dbReference>
<keyword evidence="2" id="KW-1185">Reference proteome</keyword>
<dbReference type="EMBL" id="KK745541">
    <property type="protein sequence ID" value="KFP40115.1"/>
    <property type="molecule type" value="Genomic_DNA"/>
</dbReference>
<evidence type="ECO:0000313" key="1">
    <source>
        <dbReference type="EMBL" id="KFP40115.1"/>
    </source>
</evidence>
<evidence type="ECO:0000313" key="2">
    <source>
        <dbReference type="Proteomes" id="UP000053330"/>
    </source>
</evidence>
<name>A0A091KLP0_9AVES</name>
<accession>A0A091KLP0</accession>
<protein>
    <submittedName>
        <fullName evidence="1">Uncharacterized protein</fullName>
    </submittedName>
</protein>
<sequence length="104" mass="10896">VEARVVEDAVERAAVEAGDSLQGGAVVGVDKGQVLDKEQIHDVVTPVALIDGDAGVAGAEDLRDGGEVQHGVSAEHEAVGQRCQHVLHHFGAQLQRSLHHSQLL</sequence>
<organism evidence="1 2">
    <name type="scientific">Chlamydotis macqueenii</name>
    <name type="common">Macqueen's bustard</name>
    <dbReference type="NCBI Taxonomy" id="187382"/>
    <lineage>
        <taxon>Eukaryota</taxon>
        <taxon>Metazoa</taxon>
        <taxon>Chordata</taxon>
        <taxon>Craniata</taxon>
        <taxon>Vertebrata</taxon>
        <taxon>Euteleostomi</taxon>
        <taxon>Archelosauria</taxon>
        <taxon>Archosauria</taxon>
        <taxon>Dinosauria</taxon>
        <taxon>Saurischia</taxon>
        <taxon>Theropoda</taxon>
        <taxon>Coelurosauria</taxon>
        <taxon>Aves</taxon>
        <taxon>Neognathae</taxon>
        <taxon>Neoaves</taxon>
        <taxon>Otidimorphae</taxon>
        <taxon>Otidiformes</taxon>
        <taxon>Otididae</taxon>
        <taxon>Chlamydotis</taxon>
    </lineage>
</organism>
<dbReference type="AlphaFoldDB" id="A0A091KLP0"/>